<evidence type="ECO:0000313" key="2">
    <source>
        <dbReference type="EMBL" id="CAG7882322.1"/>
    </source>
</evidence>
<dbReference type="AlphaFoldDB" id="A0A8D9LPV1"/>
<accession>A0A8D9LPV1</accession>
<name>A0A8D9LPV1_BRACM</name>
<dbReference type="EMBL" id="LS974619">
    <property type="protein sequence ID" value="CAG7882322.1"/>
    <property type="molecule type" value="Genomic_DNA"/>
</dbReference>
<dbReference type="Pfam" id="PF07734">
    <property type="entry name" value="FBA_1"/>
    <property type="match status" value="1"/>
</dbReference>
<reference evidence="2 3" key="1">
    <citation type="submission" date="2021-07" db="EMBL/GenBank/DDBJ databases">
        <authorList>
            <consortium name="Genoscope - CEA"/>
            <person name="William W."/>
        </authorList>
    </citation>
    <scope>NUCLEOTIDE SEQUENCE [LARGE SCALE GENOMIC DNA]</scope>
</reference>
<sequence length="122" mass="14027">MDPVTATSSVSPIPNELLQHPYTIHNLVYTRMVHCDGLMLVGYRGWKYRSDGSRISNLALWNPVLKNLRWVEPPVETITSTDYFGIGYNSDGYKISVRLNDLTKKKKIKESQRGEEHLSKNF</sequence>
<organism evidence="2 3">
    <name type="scientific">Brassica campestris</name>
    <name type="common">Field mustard</name>
    <dbReference type="NCBI Taxonomy" id="3711"/>
    <lineage>
        <taxon>Eukaryota</taxon>
        <taxon>Viridiplantae</taxon>
        <taxon>Streptophyta</taxon>
        <taxon>Embryophyta</taxon>
        <taxon>Tracheophyta</taxon>
        <taxon>Spermatophyta</taxon>
        <taxon>Magnoliopsida</taxon>
        <taxon>eudicotyledons</taxon>
        <taxon>Gunneridae</taxon>
        <taxon>Pentapetalae</taxon>
        <taxon>rosids</taxon>
        <taxon>malvids</taxon>
        <taxon>Brassicales</taxon>
        <taxon>Brassicaceae</taxon>
        <taxon>Brassiceae</taxon>
        <taxon>Brassica</taxon>
    </lineage>
</organism>
<proteinExistence type="predicted"/>
<dbReference type="InterPro" id="IPR006527">
    <property type="entry name" value="F-box-assoc_dom_typ1"/>
</dbReference>
<gene>
    <name evidence="2" type="ORF">BRAPAZ1V2_A03P36650.2</name>
</gene>
<dbReference type="Gramene" id="A03p36650.2_BraZ1">
    <property type="protein sequence ID" value="A03p36650.2_BraZ1.CDS"/>
    <property type="gene ID" value="A03g36650.2_BraZ1"/>
</dbReference>
<protein>
    <recommendedName>
        <fullName evidence="1">F-box associated beta-propeller type 1 domain-containing protein</fullName>
    </recommendedName>
</protein>
<dbReference type="Proteomes" id="UP000694005">
    <property type="component" value="Chromosome A03"/>
</dbReference>
<evidence type="ECO:0000259" key="1">
    <source>
        <dbReference type="Pfam" id="PF07734"/>
    </source>
</evidence>
<feature type="domain" description="F-box associated beta-propeller type 1" evidence="1">
    <location>
        <begin position="17"/>
        <end position="99"/>
    </location>
</feature>
<evidence type="ECO:0000313" key="3">
    <source>
        <dbReference type="Proteomes" id="UP000694005"/>
    </source>
</evidence>